<dbReference type="EMBL" id="VEVQ02000004">
    <property type="protein sequence ID" value="NHN25630.1"/>
    <property type="molecule type" value="Genomic_DNA"/>
</dbReference>
<evidence type="ECO:0000313" key="2">
    <source>
        <dbReference type="Proteomes" id="UP000817854"/>
    </source>
</evidence>
<evidence type="ECO:0000313" key="1">
    <source>
        <dbReference type="EMBL" id="NHN25630.1"/>
    </source>
</evidence>
<protein>
    <recommendedName>
        <fullName evidence="3">Lipoprotein</fullName>
    </recommendedName>
</protein>
<proteinExistence type="predicted"/>
<name>A0ABX0IRD0_9FLAO</name>
<keyword evidence="2" id="KW-1185">Reference proteome</keyword>
<dbReference type="RefSeq" id="WP_140961968.1">
    <property type="nucleotide sequence ID" value="NZ_VEVQ02000004.1"/>
</dbReference>
<reference evidence="1 2" key="2">
    <citation type="submission" date="2019-05" db="EMBL/GenBank/DDBJ databases">
        <authorList>
            <person name="Lianzixin W."/>
        </authorList>
    </citation>
    <scope>NUCLEOTIDE SEQUENCE [LARGE SCALE GENOMIC DNA]</scope>
    <source>
        <strain evidence="1 2">EC11</strain>
    </source>
</reference>
<evidence type="ECO:0008006" key="3">
    <source>
        <dbReference type="Google" id="ProtNLM"/>
    </source>
</evidence>
<organism evidence="1 2">
    <name type="scientific">Flavobacterium jejuense</name>
    <dbReference type="NCBI Taxonomy" id="1544455"/>
    <lineage>
        <taxon>Bacteria</taxon>
        <taxon>Pseudomonadati</taxon>
        <taxon>Bacteroidota</taxon>
        <taxon>Flavobacteriia</taxon>
        <taxon>Flavobacteriales</taxon>
        <taxon>Flavobacteriaceae</taxon>
        <taxon>Flavobacterium</taxon>
    </lineage>
</organism>
<gene>
    <name evidence="1" type="ORF">FIA58_008065</name>
</gene>
<accession>A0ABX0IRD0</accession>
<sequence>MIKKIIFSLLLVLIFFNCQEKTKEAQKTYEQLEAAVLCDVLPQIIVKFISLKLPAPPPPNEDFEKHNDKSLSDEKMIESINKQRDSLRKLALEFHKIEIGLNTTMFPINKSEFDSISQKQIVLHSLKEREIKNNEIVKSTLKIKLLENDTIASMGEFIFDRNLSAMVSVTRVFFNKDKSKAFFKLYPFGCLPYTIEVVSEKKNGKWVSKEITKK</sequence>
<reference evidence="1 2" key="3">
    <citation type="submission" date="2020-02" db="EMBL/GenBank/DDBJ databases">
        <title>Flavobacterium profundi sp. nov., isolated from a deep-sea seamount.</title>
        <authorList>
            <person name="Zhang D.-C."/>
        </authorList>
    </citation>
    <scope>NUCLEOTIDE SEQUENCE [LARGE SCALE GENOMIC DNA]</scope>
    <source>
        <strain evidence="1 2">EC11</strain>
    </source>
</reference>
<comment type="caution">
    <text evidence="1">The sequence shown here is derived from an EMBL/GenBank/DDBJ whole genome shotgun (WGS) entry which is preliminary data.</text>
</comment>
<reference evidence="2" key="1">
    <citation type="submission" date="2019-05" db="EMBL/GenBank/DDBJ databases">
        <title>Flavobacterium profundi sp. nov., isolated from a deep-sea seamount.</title>
        <authorList>
            <person name="Zhang D.-C."/>
        </authorList>
    </citation>
    <scope>NUCLEOTIDE SEQUENCE [LARGE SCALE GENOMIC DNA]</scope>
    <source>
        <strain evidence="2">EC11</strain>
    </source>
</reference>
<dbReference type="Proteomes" id="UP000817854">
    <property type="component" value="Unassembled WGS sequence"/>
</dbReference>